<feature type="chain" id="PRO_5013957092" description="Pesticidal crystal protein Cry22Aa Ig-like domain-containing protein" evidence="1">
    <location>
        <begin position="25"/>
        <end position="838"/>
    </location>
</feature>
<accession>A0A2H0BKZ8</accession>
<keyword evidence="1" id="KW-0732">Signal</keyword>
<comment type="caution">
    <text evidence="4">The sequence shown here is derived from an EMBL/GenBank/DDBJ whole genome shotgun (WGS) entry which is preliminary data.</text>
</comment>
<dbReference type="Gene3D" id="2.60.40.10">
    <property type="entry name" value="Immunoglobulins"/>
    <property type="match status" value="1"/>
</dbReference>
<dbReference type="Pfam" id="PF16403">
    <property type="entry name" value="Bact_surface_Ig-like"/>
    <property type="match status" value="1"/>
</dbReference>
<proteinExistence type="predicted"/>
<evidence type="ECO:0000259" key="3">
    <source>
        <dbReference type="Pfam" id="PF16403"/>
    </source>
</evidence>
<dbReference type="Pfam" id="PF01471">
    <property type="entry name" value="PG_binding_1"/>
    <property type="match status" value="1"/>
</dbReference>
<gene>
    <name evidence="4" type="ORF">COX02_00675</name>
</gene>
<evidence type="ECO:0000313" key="4">
    <source>
        <dbReference type="EMBL" id="PIP58356.1"/>
    </source>
</evidence>
<dbReference type="InterPro" id="IPR032179">
    <property type="entry name" value="Cry22Aa_Ig-like"/>
</dbReference>
<organism evidence="4 5">
    <name type="scientific">Candidatus Vogelbacteria bacterium CG22_combo_CG10-13_8_21_14_all_37_9</name>
    <dbReference type="NCBI Taxonomy" id="1975046"/>
    <lineage>
        <taxon>Bacteria</taxon>
        <taxon>Candidatus Vogeliibacteriota</taxon>
    </lineage>
</organism>
<feature type="domain" description="Pesticidal crystal protein Cry22Aa Ig-like" evidence="3">
    <location>
        <begin position="337"/>
        <end position="409"/>
    </location>
</feature>
<protein>
    <recommendedName>
        <fullName evidence="6">Pesticidal crystal protein Cry22Aa Ig-like domain-containing protein</fullName>
    </recommendedName>
</protein>
<dbReference type="AlphaFoldDB" id="A0A2H0BKZ8"/>
<sequence>MKKFILLSLVLVLGLAGVIQSVYAESSTYVVGVSSTLADGNYLAGQIIPIVVTFNENVKVEAYQKSTDPEFSPQLILQLNNGSTSIAYFDSISKESKSQLIFNYTVGENDQTPLLSYASTTSLIHNSIDPSQVTITGETDKKAANLILAVPGSSNSLSANSKISLDAHPNPVVLDVSSTVADGSYKSGDLIPLTVFFSRPVTVSFYIWRSFDPSRQPKFSGQTSVSPTLSLAFNGGLTKAVTYSSGSGSAILNFDYTVSEGEATSRLDYSSTSSLAFDRTYLNLVNPETGVTIYEDATGAIQGLDNLPADLNLASPGTAGSLSVNKNIQLDGQAPVITLTGESLVVLSAGDAYTDVGASASDNLDGNLTSSIVTTNNLNSNRVGTYTFNYNVTDSAGNSATEKTRTIKVKNTLSNLPALSTMLTDASVTVSGSDLYRYQLDNQGISNVITSNHPLVLTDLSLGFHTLTVWGRNEGDLDWLDTPSTYAWVVTDDSGQAANVVSVVTSNSTISVSPDWGTGVILLSDSSLTNTKIDLSSMMTRGANSNVVTLTGTNLILKIQTIYGFLEVNLPTGLSISGPTTWDGIINLALLANSAITTPSETGFTNSVNIVLEIGSSDNSLSLDQAVRLVLPAQAGQKLIWGSASGNTQAISNVCASDDQSSANSNLGAGADCHLDSGLDAVIWTKHFSKFASYQQSAIVVAPVSSGGGSGGSFVISPADLKLLFASPLVLDSGSGKVLGLKVYNFTKALRKGMRGNDVSLLQFLLIKQDVGSKAKVLAGYGMTGYFGPVTQNALIEYQKYFKLSPANGILNYRTKLHFKNLSNGLKESFAQLSAPKK</sequence>
<name>A0A2H0BKZ8_9BACT</name>
<dbReference type="Gene3D" id="1.10.101.10">
    <property type="entry name" value="PGBD-like superfamily/PGBD"/>
    <property type="match status" value="1"/>
</dbReference>
<dbReference type="SUPFAM" id="SSF47090">
    <property type="entry name" value="PGBD-like"/>
    <property type="match status" value="1"/>
</dbReference>
<dbReference type="InterPro" id="IPR002477">
    <property type="entry name" value="Peptidoglycan-bd-like"/>
</dbReference>
<evidence type="ECO:0000256" key="1">
    <source>
        <dbReference type="SAM" id="SignalP"/>
    </source>
</evidence>
<reference evidence="4 5" key="1">
    <citation type="submission" date="2017-09" db="EMBL/GenBank/DDBJ databases">
        <title>Depth-based differentiation of microbial function through sediment-hosted aquifers and enrichment of novel symbionts in the deep terrestrial subsurface.</title>
        <authorList>
            <person name="Probst A.J."/>
            <person name="Ladd B."/>
            <person name="Jarett J.K."/>
            <person name="Geller-Mcgrath D.E."/>
            <person name="Sieber C.M."/>
            <person name="Emerson J.B."/>
            <person name="Anantharaman K."/>
            <person name="Thomas B.C."/>
            <person name="Malmstrom R."/>
            <person name="Stieglmeier M."/>
            <person name="Klingl A."/>
            <person name="Woyke T."/>
            <person name="Ryan C.M."/>
            <person name="Banfield J.F."/>
        </authorList>
    </citation>
    <scope>NUCLEOTIDE SEQUENCE [LARGE SCALE GENOMIC DNA]</scope>
    <source>
        <strain evidence="4">CG22_combo_CG10-13_8_21_14_all_37_9</strain>
    </source>
</reference>
<feature type="signal peptide" evidence="1">
    <location>
        <begin position="1"/>
        <end position="24"/>
    </location>
</feature>
<dbReference type="EMBL" id="PCSX01000012">
    <property type="protein sequence ID" value="PIP58356.1"/>
    <property type="molecule type" value="Genomic_DNA"/>
</dbReference>
<dbReference type="InterPro" id="IPR036366">
    <property type="entry name" value="PGBDSf"/>
</dbReference>
<evidence type="ECO:0000259" key="2">
    <source>
        <dbReference type="Pfam" id="PF01471"/>
    </source>
</evidence>
<feature type="domain" description="Peptidoglycan binding-like" evidence="2">
    <location>
        <begin position="756"/>
        <end position="815"/>
    </location>
</feature>
<dbReference type="Proteomes" id="UP000229334">
    <property type="component" value="Unassembled WGS sequence"/>
</dbReference>
<evidence type="ECO:0000313" key="5">
    <source>
        <dbReference type="Proteomes" id="UP000229334"/>
    </source>
</evidence>
<dbReference type="InterPro" id="IPR036365">
    <property type="entry name" value="PGBD-like_sf"/>
</dbReference>
<dbReference type="InterPro" id="IPR013783">
    <property type="entry name" value="Ig-like_fold"/>
</dbReference>
<evidence type="ECO:0008006" key="6">
    <source>
        <dbReference type="Google" id="ProtNLM"/>
    </source>
</evidence>